<sequence>MKTMLHLACIIIFCIPGFSSAVSAGPIRPLAQEHVVLAESPDPQKLPLYNPTILRLPSGRLVAGYSLSNKYDKKRTEGVGMHFLTSDDGGVTWTERAVHRIGQTRLLLAGGTVYALGSNKLAIIRSDDAGATWSEPVPLVKETGWHQHAANFIRANGNIYLVVERARNHEINAWVPGDLSPILMRAREDSDLTKPKSWTFASGLAFKDIIPGYRENDPQIDWFGVPFYPPNFPNSTKLPDTKKTSAPIGWLEANVAQITDPDHYWFDPKGRTFHVLMRAHTGGTGYAALAKVVENDDGTMTTTLETAPSGKRVLFLPMPGGQMRFHVTYDEKTKLYWLLGSQATDSMTRAGKLPPERYSLPNNERHRLVLHFSKNLVDWCFAGVVAIGDTPGQARHYASMDIDGDDLVILSRSGDARAKNAHDGNIITFHRVRNFRGLVY</sequence>
<gene>
    <name evidence="2" type="ORF">AW736_21255</name>
</gene>
<dbReference type="InterPro" id="IPR036278">
    <property type="entry name" value="Sialidase_sf"/>
</dbReference>
<dbReference type="AlphaFoldDB" id="A0A178IE77"/>
<evidence type="ECO:0000313" key="3">
    <source>
        <dbReference type="Proteomes" id="UP000078486"/>
    </source>
</evidence>
<keyword evidence="1" id="KW-0732">Signal</keyword>
<dbReference type="STRING" id="1184151.AW736_21255"/>
<evidence type="ECO:0008006" key="4">
    <source>
        <dbReference type="Google" id="ProtNLM"/>
    </source>
</evidence>
<dbReference type="Proteomes" id="UP000078486">
    <property type="component" value="Unassembled WGS sequence"/>
</dbReference>
<dbReference type="Gene3D" id="2.120.10.10">
    <property type="match status" value="1"/>
</dbReference>
<feature type="chain" id="PRO_5008088702" description="Exo-alpha-sialidase" evidence="1">
    <location>
        <begin position="25"/>
        <end position="440"/>
    </location>
</feature>
<evidence type="ECO:0000256" key="1">
    <source>
        <dbReference type="SAM" id="SignalP"/>
    </source>
</evidence>
<accession>A0A178IE77</accession>
<proteinExistence type="predicted"/>
<dbReference type="CDD" id="cd15482">
    <property type="entry name" value="Sialidase_non-viral"/>
    <property type="match status" value="2"/>
</dbReference>
<reference evidence="2 3" key="1">
    <citation type="submission" date="2016-01" db="EMBL/GenBank/DDBJ databases">
        <title>High potential of lignocellulose degradation of a new Verrucomicrobia species.</title>
        <authorList>
            <person name="Wang Y."/>
            <person name="Shi Y."/>
            <person name="Qiu Z."/>
            <person name="Liu S."/>
            <person name="Yang H."/>
        </authorList>
    </citation>
    <scope>NUCLEOTIDE SEQUENCE [LARGE SCALE GENOMIC DNA]</scope>
    <source>
        <strain evidence="2 3">TSB47</strain>
    </source>
</reference>
<dbReference type="SUPFAM" id="SSF50939">
    <property type="entry name" value="Sialidases"/>
    <property type="match status" value="1"/>
</dbReference>
<keyword evidence="3" id="KW-1185">Reference proteome</keyword>
<dbReference type="RefSeq" id="WP_084442555.1">
    <property type="nucleotide sequence ID" value="NZ_CP109796.1"/>
</dbReference>
<organism evidence="2 3">
    <name type="scientific">Termitidicoccus mucosus</name>
    <dbReference type="NCBI Taxonomy" id="1184151"/>
    <lineage>
        <taxon>Bacteria</taxon>
        <taxon>Pseudomonadati</taxon>
        <taxon>Verrucomicrobiota</taxon>
        <taxon>Opitutia</taxon>
        <taxon>Opitutales</taxon>
        <taxon>Opitutaceae</taxon>
        <taxon>Termitidicoccus</taxon>
    </lineage>
</organism>
<evidence type="ECO:0000313" key="2">
    <source>
        <dbReference type="EMBL" id="OAM88038.1"/>
    </source>
</evidence>
<feature type="signal peptide" evidence="1">
    <location>
        <begin position="1"/>
        <end position="24"/>
    </location>
</feature>
<dbReference type="OrthoDB" id="9764804at2"/>
<protein>
    <recommendedName>
        <fullName evidence="4">Exo-alpha-sialidase</fullName>
    </recommendedName>
</protein>
<name>A0A178IE77_9BACT</name>
<dbReference type="EMBL" id="LRRQ01000149">
    <property type="protein sequence ID" value="OAM88038.1"/>
    <property type="molecule type" value="Genomic_DNA"/>
</dbReference>
<comment type="caution">
    <text evidence="2">The sequence shown here is derived from an EMBL/GenBank/DDBJ whole genome shotgun (WGS) entry which is preliminary data.</text>
</comment>